<accession>A0A9W6BSY8</accession>
<protein>
    <submittedName>
        <fullName evidence="2">Ubiquitin domain-containing protein ubfd1</fullName>
    </submittedName>
</protein>
<dbReference type="EMBL" id="BRXU01000017">
    <property type="protein sequence ID" value="GLC56946.1"/>
    <property type="molecule type" value="Genomic_DNA"/>
</dbReference>
<comment type="caution">
    <text evidence="2">The sequence shown here is derived from an EMBL/GenBank/DDBJ whole genome shotgun (WGS) entry which is preliminary data.</text>
</comment>
<dbReference type="AlphaFoldDB" id="A0A9W6BSY8"/>
<gene>
    <name evidence="2" type="primary">PLEST003119</name>
    <name evidence="2" type="ORF">PLESTB_001166400</name>
</gene>
<organism evidence="2 3">
    <name type="scientific">Pleodorina starrii</name>
    <dbReference type="NCBI Taxonomy" id="330485"/>
    <lineage>
        <taxon>Eukaryota</taxon>
        <taxon>Viridiplantae</taxon>
        <taxon>Chlorophyta</taxon>
        <taxon>core chlorophytes</taxon>
        <taxon>Chlorophyceae</taxon>
        <taxon>CS clade</taxon>
        <taxon>Chlamydomonadales</taxon>
        <taxon>Volvocaceae</taxon>
        <taxon>Pleodorina</taxon>
    </lineage>
</organism>
<reference evidence="2 3" key="1">
    <citation type="journal article" date="2023" name="Commun. Biol.">
        <title>Reorganization of the ancestral sex-determining regions during the evolution of trioecy in Pleodorina starrii.</title>
        <authorList>
            <person name="Takahashi K."/>
            <person name="Suzuki S."/>
            <person name="Kawai-Toyooka H."/>
            <person name="Yamamoto K."/>
            <person name="Hamaji T."/>
            <person name="Ootsuki R."/>
            <person name="Yamaguchi H."/>
            <person name="Kawachi M."/>
            <person name="Higashiyama T."/>
            <person name="Nozaki H."/>
        </authorList>
    </citation>
    <scope>NUCLEOTIDE SEQUENCE [LARGE SCALE GENOMIC DNA]</scope>
    <source>
        <strain evidence="2 3">NIES-4479</strain>
    </source>
</reference>
<evidence type="ECO:0000313" key="2">
    <source>
        <dbReference type="EMBL" id="GLC56946.1"/>
    </source>
</evidence>
<dbReference type="OrthoDB" id="10599157at2759"/>
<keyword evidence="3" id="KW-1185">Reference proteome</keyword>
<proteinExistence type="predicted"/>
<name>A0A9W6BSY8_9CHLO</name>
<evidence type="ECO:0000256" key="1">
    <source>
        <dbReference type="SAM" id="MobiDB-lite"/>
    </source>
</evidence>
<feature type="region of interest" description="Disordered" evidence="1">
    <location>
        <begin position="1"/>
        <end position="125"/>
    </location>
</feature>
<sequence>MAGTYTGGPVQGDGLGLPSAAGIGAAGTTTAGDGPGRPIDSRGGDAERTFTSQGGPQYGGRPLKGDVGPFEGTTSEIGGRGGDLRGGEGSVGTETGGVGGEGAPAVTRPGHANRDTSVGDSSYVA</sequence>
<evidence type="ECO:0000313" key="3">
    <source>
        <dbReference type="Proteomes" id="UP001165080"/>
    </source>
</evidence>
<feature type="compositionally biased region" description="Gly residues" evidence="1">
    <location>
        <begin position="1"/>
        <end position="15"/>
    </location>
</feature>
<dbReference type="Proteomes" id="UP001165080">
    <property type="component" value="Unassembled WGS sequence"/>
</dbReference>
<feature type="compositionally biased region" description="Low complexity" evidence="1">
    <location>
        <begin position="20"/>
        <end position="32"/>
    </location>
</feature>
<feature type="compositionally biased region" description="Gly residues" evidence="1">
    <location>
        <begin position="87"/>
        <end position="102"/>
    </location>
</feature>
<feature type="compositionally biased region" description="Basic and acidic residues" evidence="1">
    <location>
        <begin position="39"/>
        <end position="48"/>
    </location>
</feature>
<feature type="compositionally biased region" description="Polar residues" evidence="1">
    <location>
        <begin position="115"/>
        <end position="125"/>
    </location>
</feature>